<dbReference type="InterPro" id="IPR021514">
    <property type="entry name" value="DUF3176"/>
</dbReference>
<name>A0AAN8ETJ6_9EURO</name>
<keyword evidence="1" id="KW-1133">Transmembrane helix</keyword>
<evidence type="ECO:0000256" key="1">
    <source>
        <dbReference type="SAM" id="Phobius"/>
    </source>
</evidence>
<organism evidence="3 4">
    <name type="scientific">Knufia fluminis</name>
    <dbReference type="NCBI Taxonomy" id="191047"/>
    <lineage>
        <taxon>Eukaryota</taxon>
        <taxon>Fungi</taxon>
        <taxon>Dikarya</taxon>
        <taxon>Ascomycota</taxon>
        <taxon>Pezizomycotina</taxon>
        <taxon>Eurotiomycetes</taxon>
        <taxon>Chaetothyriomycetidae</taxon>
        <taxon>Chaetothyriales</taxon>
        <taxon>Trichomeriaceae</taxon>
        <taxon>Knufia</taxon>
    </lineage>
</organism>
<sequence>MSKPTPTSIISRSDPRENLLPGAAAASKGRPWSRKVWEQFLRISANTWWPEATSVLFSILCSVAIGTTLQMFSGKPMPDLPRGVTLNAVISVLATTCKSLLLFVVGSCLSQLKWVWFQSKRPLAQLQILEDAARGPLGAILLIVDRLVLSVASVGALVTILALAFDPFVQQVLVYPLVPVPFDSASSLTKQALAFFTLPTDEIRLNRAIQEGIWSTEFQQNPSCVSGNCTWEVFKSVAWCHKCEPVHVTDAGTCDVTFTQQDLWGNLSGNSTEEPADVDRTCEFQLDGGVIGELDVTATSYWRSGDYWTVNVEWDEHLVWPGSNTFIGIDNPLLSFGLASVAYDEDKNSIYVNESRVCALDFCLQEYNVSVTDGRPSVIEQGRSFGTKFSLPSWNKTEPDNVTYYCWGATQHDERQFQSRYIENSGGLNEGLNTVYFDAEDFAFCIPGGRSTSDGSFMPSTLWTWGTSIASLLSDSRRVYVPSPSDCLVSSSEACPPQYDERQNKTSSDFYDQMMALGADQTFENIAKSLSKLALDESWETVSGQAISMLPFVTVRWYWLTLPALLNLLVLLFLVLTMIATREQKAPLWKSSTLALLFHGLEDDEIRISNAETVSEMNQAAEHTTVRLRRSDRSEVILLGD</sequence>
<dbReference type="PANTHER" id="PTHR35394">
    <property type="entry name" value="DUF3176 DOMAIN-CONTAINING PROTEIN"/>
    <property type="match status" value="1"/>
</dbReference>
<evidence type="ECO:0000259" key="2">
    <source>
        <dbReference type="PROSITE" id="PS50008"/>
    </source>
</evidence>
<dbReference type="EMBL" id="JAKLMC020000001">
    <property type="protein sequence ID" value="KAK5958482.1"/>
    <property type="molecule type" value="Genomic_DNA"/>
</dbReference>
<feature type="transmembrane region" description="Helical" evidence="1">
    <location>
        <begin position="92"/>
        <end position="116"/>
    </location>
</feature>
<feature type="transmembrane region" description="Helical" evidence="1">
    <location>
        <begin position="557"/>
        <end position="580"/>
    </location>
</feature>
<keyword evidence="4" id="KW-1185">Reference proteome</keyword>
<dbReference type="PANTHER" id="PTHR35394:SF5">
    <property type="entry name" value="DUF3176 DOMAIN-CONTAINING PROTEIN"/>
    <property type="match status" value="1"/>
</dbReference>
<proteinExistence type="predicted"/>
<dbReference type="GO" id="GO:0035556">
    <property type="term" value="P:intracellular signal transduction"/>
    <property type="evidence" value="ECO:0007669"/>
    <property type="project" value="InterPro"/>
</dbReference>
<evidence type="ECO:0000313" key="4">
    <source>
        <dbReference type="Proteomes" id="UP001316803"/>
    </source>
</evidence>
<dbReference type="GO" id="GO:0006629">
    <property type="term" value="P:lipid metabolic process"/>
    <property type="evidence" value="ECO:0007669"/>
    <property type="project" value="InterPro"/>
</dbReference>
<feature type="domain" description="PI-PLC Y-box" evidence="2">
    <location>
        <begin position="414"/>
        <end position="472"/>
    </location>
</feature>
<gene>
    <name evidence="3" type="ORF">OHC33_000325</name>
</gene>
<dbReference type="Pfam" id="PF11374">
    <property type="entry name" value="DUF3176"/>
    <property type="match status" value="1"/>
</dbReference>
<keyword evidence="1" id="KW-0472">Membrane</keyword>
<protein>
    <recommendedName>
        <fullName evidence="2">PI-PLC Y-box domain-containing protein</fullName>
    </recommendedName>
</protein>
<keyword evidence="1" id="KW-0812">Transmembrane</keyword>
<dbReference type="InterPro" id="IPR001711">
    <property type="entry name" value="PLipase_C_Pinositol-sp_Y"/>
</dbReference>
<evidence type="ECO:0000313" key="3">
    <source>
        <dbReference type="EMBL" id="KAK5958482.1"/>
    </source>
</evidence>
<dbReference type="GO" id="GO:0004435">
    <property type="term" value="F:phosphatidylinositol-4,5-bisphosphate phospholipase C activity"/>
    <property type="evidence" value="ECO:0007669"/>
    <property type="project" value="InterPro"/>
</dbReference>
<accession>A0AAN8ETJ6</accession>
<feature type="transmembrane region" description="Helical" evidence="1">
    <location>
        <begin position="52"/>
        <end position="72"/>
    </location>
</feature>
<dbReference type="Proteomes" id="UP001316803">
    <property type="component" value="Unassembled WGS sequence"/>
</dbReference>
<dbReference type="AlphaFoldDB" id="A0AAN8ETJ6"/>
<comment type="caution">
    <text evidence="3">The sequence shown here is derived from an EMBL/GenBank/DDBJ whole genome shotgun (WGS) entry which is preliminary data.</text>
</comment>
<feature type="transmembrane region" description="Helical" evidence="1">
    <location>
        <begin position="137"/>
        <end position="165"/>
    </location>
</feature>
<reference evidence="3 4" key="1">
    <citation type="submission" date="2022-12" db="EMBL/GenBank/DDBJ databases">
        <title>Genomic features and morphological characterization of a novel Knufia sp. strain isolated from spacecraft assembly facility.</title>
        <authorList>
            <person name="Teixeira M."/>
            <person name="Chander A.M."/>
            <person name="Stajich J.E."/>
            <person name="Venkateswaran K."/>
        </authorList>
    </citation>
    <scope>NUCLEOTIDE SEQUENCE [LARGE SCALE GENOMIC DNA]</scope>
    <source>
        <strain evidence="3 4">FJI-L2-BK-P2</strain>
    </source>
</reference>
<dbReference type="PROSITE" id="PS50008">
    <property type="entry name" value="PIPLC_Y_DOMAIN"/>
    <property type="match status" value="1"/>
</dbReference>